<reference evidence="2" key="1">
    <citation type="submission" date="2021-05" db="EMBL/GenBank/DDBJ databases">
        <authorList>
            <person name="Alioto T."/>
            <person name="Alioto T."/>
            <person name="Gomez Garrido J."/>
        </authorList>
    </citation>
    <scope>NUCLEOTIDE SEQUENCE</scope>
</reference>
<feature type="transmembrane region" description="Helical" evidence="1">
    <location>
        <begin position="64"/>
        <end position="85"/>
    </location>
</feature>
<organism evidence="2">
    <name type="scientific">Culex pipiens</name>
    <name type="common">House mosquito</name>
    <dbReference type="NCBI Taxonomy" id="7175"/>
    <lineage>
        <taxon>Eukaryota</taxon>
        <taxon>Metazoa</taxon>
        <taxon>Ecdysozoa</taxon>
        <taxon>Arthropoda</taxon>
        <taxon>Hexapoda</taxon>
        <taxon>Insecta</taxon>
        <taxon>Pterygota</taxon>
        <taxon>Neoptera</taxon>
        <taxon>Endopterygota</taxon>
        <taxon>Diptera</taxon>
        <taxon>Nematocera</taxon>
        <taxon>Culicoidea</taxon>
        <taxon>Culicidae</taxon>
        <taxon>Culicinae</taxon>
        <taxon>Culicini</taxon>
        <taxon>Culex</taxon>
        <taxon>Culex</taxon>
    </lineage>
</organism>
<dbReference type="EMBL" id="HBUE01256680">
    <property type="protein sequence ID" value="CAG6556915.1"/>
    <property type="molecule type" value="Transcribed_RNA"/>
</dbReference>
<keyword evidence="1" id="KW-0472">Membrane</keyword>
<evidence type="ECO:0000313" key="2">
    <source>
        <dbReference type="EMBL" id="CAG6556915.1"/>
    </source>
</evidence>
<keyword evidence="1" id="KW-0812">Transmembrane</keyword>
<accession>A0A8D8N9V6</accession>
<dbReference type="EMBL" id="HBUE01151679">
    <property type="protein sequence ID" value="CAG6505616.1"/>
    <property type="molecule type" value="Transcribed_RNA"/>
</dbReference>
<dbReference type="AlphaFoldDB" id="A0A8D8N9V6"/>
<name>A0A8D8N9V6_CULPI</name>
<evidence type="ECO:0000256" key="1">
    <source>
        <dbReference type="SAM" id="Phobius"/>
    </source>
</evidence>
<proteinExistence type="predicted"/>
<sequence>MFPHSLLALYAAEHIPNLLMRAVSCLQPLLNRFLVFVAILEHLKLGRLPQFFLRRAFDRLFRRLLVVLVFGVFLPHRCVGLSWTITSNKVDKFNTKLLLLTRTNAAKELDRSGVFCLMAAPLLSRSRGRSRYIQVQGNADL</sequence>
<keyword evidence="1" id="KW-1133">Transmembrane helix</keyword>
<protein>
    <submittedName>
        <fullName evidence="2">(northern house mosquito) hypothetical protein</fullName>
    </submittedName>
</protein>